<feature type="transmembrane region" description="Helical" evidence="1">
    <location>
        <begin position="110"/>
        <end position="127"/>
    </location>
</feature>
<dbReference type="RefSeq" id="WP_129082138.1">
    <property type="nucleotide sequence ID" value="NZ_CP041070.1"/>
</dbReference>
<evidence type="ECO:0000313" key="4">
    <source>
        <dbReference type="Proteomes" id="UP000290191"/>
    </source>
</evidence>
<protein>
    <recommendedName>
        <fullName evidence="5">Cobalt ABC transporter permease</fullName>
    </recommendedName>
</protein>
<keyword evidence="1" id="KW-0472">Membrane</keyword>
<evidence type="ECO:0000256" key="2">
    <source>
        <dbReference type="SAM" id="SignalP"/>
    </source>
</evidence>
<dbReference type="Proteomes" id="UP000290191">
    <property type="component" value="Unassembled WGS sequence"/>
</dbReference>
<evidence type="ECO:0000313" key="3">
    <source>
        <dbReference type="EMBL" id="RXJ62871.1"/>
    </source>
</evidence>
<keyword evidence="2" id="KW-0732">Signal</keyword>
<feature type="signal peptide" evidence="2">
    <location>
        <begin position="1"/>
        <end position="18"/>
    </location>
</feature>
<organism evidence="3 4">
    <name type="scientific">Halarcobacter anaerophilus</name>
    <dbReference type="NCBI Taxonomy" id="877500"/>
    <lineage>
        <taxon>Bacteria</taxon>
        <taxon>Pseudomonadati</taxon>
        <taxon>Campylobacterota</taxon>
        <taxon>Epsilonproteobacteria</taxon>
        <taxon>Campylobacterales</taxon>
        <taxon>Arcobacteraceae</taxon>
        <taxon>Halarcobacter</taxon>
    </lineage>
</organism>
<dbReference type="AlphaFoldDB" id="A0A4Q0Y3P3"/>
<proteinExistence type="predicted"/>
<accession>A0A4Q0Y3P3</accession>
<feature type="chain" id="PRO_5020363642" description="Cobalt ABC transporter permease" evidence="2">
    <location>
        <begin position="19"/>
        <end position="132"/>
    </location>
</feature>
<keyword evidence="4" id="KW-1185">Reference proteome</keyword>
<keyword evidence="1" id="KW-1133">Transmembrane helix</keyword>
<evidence type="ECO:0000256" key="1">
    <source>
        <dbReference type="SAM" id="Phobius"/>
    </source>
</evidence>
<dbReference type="OrthoDB" id="5348965at2"/>
<keyword evidence="1" id="KW-0812">Transmembrane</keyword>
<name>A0A4Q0Y3P3_9BACT</name>
<dbReference type="EMBL" id="PDKO01000006">
    <property type="protein sequence ID" value="RXJ62871.1"/>
    <property type="molecule type" value="Genomic_DNA"/>
</dbReference>
<evidence type="ECO:0008006" key="5">
    <source>
        <dbReference type="Google" id="ProtNLM"/>
    </source>
</evidence>
<sequence length="132" mass="14992">MRIFILSFFLFSSLFAHKLNLFVYDEDSKVIASAYFASGSYCNECKVTVFDDKNNLIEEGLTNKEGEYIVKNPKAKLLIKVEALGGHAAQSEFEVKNLKHEKEKIQSHNLLEGLFAAFLLALIFLGLKRIKK</sequence>
<comment type="caution">
    <text evidence="3">The sequence shown here is derived from an EMBL/GenBank/DDBJ whole genome shotgun (WGS) entry which is preliminary data.</text>
</comment>
<reference evidence="3 4" key="1">
    <citation type="submission" date="2017-10" db="EMBL/GenBank/DDBJ databases">
        <title>Genomics of the genus Arcobacter.</title>
        <authorList>
            <person name="Perez-Cataluna A."/>
            <person name="Figueras M.J."/>
        </authorList>
    </citation>
    <scope>NUCLEOTIDE SEQUENCE [LARGE SCALE GENOMIC DNA]</scope>
    <source>
        <strain evidence="3 4">DSM 24636</strain>
    </source>
</reference>
<gene>
    <name evidence="3" type="ORF">CRV06_08535</name>
</gene>